<dbReference type="EMBL" id="LGST01000023">
    <property type="protein sequence ID" value="KND99576.1"/>
    <property type="molecule type" value="Genomic_DNA"/>
</dbReference>
<evidence type="ECO:0000313" key="3">
    <source>
        <dbReference type="EMBL" id="KND99576.1"/>
    </source>
</evidence>
<evidence type="ECO:0000256" key="1">
    <source>
        <dbReference type="SAM" id="MobiDB-lite"/>
    </source>
</evidence>
<dbReference type="AlphaFoldDB" id="A0A0L0NZM9"/>
<sequence length="126" mass="14688">MGKQIQADFVQGECVKPYAKPCKSRKNTRPRRHKKRSGGAWQKPQYRVQGCYLTDESVVKIPHSGAKAQLKYNSGFEISYKGCYLSFVSFIIFFFFFYFYLTKRSSVAWPRENCARLTLGPQKPWP</sequence>
<dbReference type="VEuPathDB" id="FungiDB:QG37_03730"/>
<evidence type="ECO:0000313" key="4">
    <source>
        <dbReference type="Proteomes" id="UP000037122"/>
    </source>
</evidence>
<comment type="caution">
    <text evidence="3">The sequence shown here is derived from an EMBL/GenBank/DDBJ whole genome shotgun (WGS) entry which is preliminary data.</text>
</comment>
<proteinExistence type="predicted"/>
<gene>
    <name evidence="3" type="ORF">QG37_03730</name>
</gene>
<evidence type="ECO:0000256" key="2">
    <source>
        <dbReference type="SAM" id="Phobius"/>
    </source>
</evidence>
<feature type="compositionally biased region" description="Basic residues" evidence="1">
    <location>
        <begin position="22"/>
        <end position="37"/>
    </location>
</feature>
<keyword evidence="2" id="KW-0812">Transmembrane</keyword>
<dbReference type="Proteomes" id="UP000037122">
    <property type="component" value="Unassembled WGS sequence"/>
</dbReference>
<accession>A0A0L0NZM9</accession>
<name>A0A0L0NZM9_CANAR</name>
<keyword evidence="2" id="KW-0472">Membrane</keyword>
<feature type="region of interest" description="Disordered" evidence="1">
    <location>
        <begin position="20"/>
        <end position="42"/>
    </location>
</feature>
<protein>
    <submittedName>
        <fullName evidence="3">Uncharacterized protein</fullName>
    </submittedName>
</protein>
<organism evidence="3 4">
    <name type="scientific">Candidozyma auris</name>
    <name type="common">Yeast</name>
    <name type="synonym">Candida auris</name>
    <dbReference type="NCBI Taxonomy" id="498019"/>
    <lineage>
        <taxon>Eukaryota</taxon>
        <taxon>Fungi</taxon>
        <taxon>Dikarya</taxon>
        <taxon>Ascomycota</taxon>
        <taxon>Saccharomycotina</taxon>
        <taxon>Pichiomycetes</taxon>
        <taxon>Metschnikowiaceae</taxon>
        <taxon>Candidozyma</taxon>
    </lineage>
</organism>
<keyword evidence="2" id="KW-1133">Transmembrane helix</keyword>
<feature type="transmembrane region" description="Helical" evidence="2">
    <location>
        <begin position="78"/>
        <end position="101"/>
    </location>
</feature>
<reference evidence="4" key="1">
    <citation type="journal article" date="2015" name="BMC Genomics">
        <title>Draft genome of a commonly misdiagnosed multidrug resistant pathogen Candida auris.</title>
        <authorList>
            <person name="Chatterjee S."/>
            <person name="Alampalli S.V."/>
            <person name="Nageshan R.K."/>
            <person name="Chettiar S.T."/>
            <person name="Joshi S."/>
            <person name="Tatu U.S."/>
        </authorList>
    </citation>
    <scope>NUCLEOTIDE SEQUENCE [LARGE SCALE GENOMIC DNA]</scope>
    <source>
        <strain evidence="4">6684</strain>
    </source>
</reference>